<evidence type="ECO:0000259" key="2">
    <source>
        <dbReference type="Pfam" id="PF10633"/>
    </source>
</evidence>
<dbReference type="PANTHER" id="PTHR39198:SF1">
    <property type="entry name" value="ALPHA-GALACTOSIDASE NEW3 DOMAIN-CONTAINING PROTEIN"/>
    <property type="match status" value="1"/>
</dbReference>
<proteinExistence type="predicted"/>
<comment type="caution">
    <text evidence="3">The sequence shown here is derived from an EMBL/GenBank/DDBJ whole genome shotgun (WGS) entry which is preliminary data.</text>
</comment>
<keyword evidence="1" id="KW-1133">Transmembrane helix</keyword>
<feature type="transmembrane region" description="Helical" evidence="1">
    <location>
        <begin position="363"/>
        <end position="383"/>
    </location>
</feature>
<reference evidence="3 4" key="1">
    <citation type="submission" date="2017-11" db="EMBL/GenBank/DDBJ databases">
        <title>Genomic Encyclopedia of Archaeal and Bacterial Type Strains, Phase II (KMG-II): From Individual Species to Whole Genera.</title>
        <authorList>
            <person name="Goeker M."/>
        </authorList>
    </citation>
    <scope>NUCLEOTIDE SEQUENCE [LARGE SCALE GENOMIC DNA]</scope>
    <source>
        <strain evidence="3 4">DSM 27268</strain>
    </source>
</reference>
<dbReference type="Pfam" id="PF10633">
    <property type="entry name" value="NPCBM_assoc"/>
    <property type="match status" value="1"/>
</dbReference>
<dbReference type="InterPro" id="IPR013783">
    <property type="entry name" value="Ig-like_fold"/>
</dbReference>
<dbReference type="RefSeq" id="WP_211277202.1">
    <property type="nucleotide sequence ID" value="NZ_PGFG01000001.1"/>
</dbReference>
<dbReference type="Proteomes" id="UP000230000">
    <property type="component" value="Unassembled WGS sequence"/>
</dbReference>
<keyword evidence="1" id="KW-0472">Membrane</keyword>
<accession>A0A2M9CUF1</accession>
<dbReference type="InterPro" id="IPR018905">
    <property type="entry name" value="A-galactase_NEW3"/>
</dbReference>
<keyword evidence="1" id="KW-0812">Transmembrane</keyword>
<evidence type="ECO:0000313" key="4">
    <source>
        <dbReference type="Proteomes" id="UP000230000"/>
    </source>
</evidence>
<gene>
    <name evidence="3" type="ORF">BXY57_1125</name>
</gene>
<feature type="domain" description="Alpha-galactosidase NEW3" evidence="2">
    <location>
        <begin position="269"/>
        <end position="344"/>
    </location>
</feature>
<protein>
    <submittedName>
        <fullName evidence="3">Putative membrane protein</fullName>
    </submittedName>
</protein>
<name>A0A2M9CUF1_9BACT</name>
<sequence>MLAYVFYPIGILWMMIGGLKADTAAKGTDTIHARPAIRLYTPYTKISIHPGQSITYNVDVTNNSKVTQNVDLWVSGLSSAWNYSLKSGSWDIRQIAVLPGQKESVTLQVTVPLRINKGAYRFYLHAGNGTTLPLTVIVAERGIYKTAFTTDQPNLEGAANSTFTFNTTLQNATADTQLYALNAEVPPGWDLAFKANGYKQVASILVNPNSTQNLTIEVHPPDQVPAGKYKIPVIASSGSTGAELDLEVVITGNYGMSLSTPSGLLSTDVTAGSEKTLKLTVTNTGSASLKKIQFSATTPTNWDVTFDPKNIDELPAGKTAEVRALIKADKHAIAGDYLVTIRANTTETSAKADFRVTVKTPMLWGWLGILIILGALGSIYYLFRKYGRR</sequence>
<dbReference type="PANTHER" id="PTHR39198">
    <property type="entry name" value="HYPOTHETICAL MEMBRANE PROTEIN, CONSERVED"/>
    <property type="match status" value="1"/>
</dbReference>
<keyword evidence="4" id="KW-1185">Reference proteome</keyword>
<dbReference type="Gene3D" id="2.60.40.10">
    <property type="entry name" value="Immunoglobulins"/>
    <property type="match status" value="2"/>
</dbReference>
<dbReference type="EMBL" id="PGFG01000001">
    <property type="protein sequence ID" value="PJJ75546.1"/>
    <property type="molecule type" value="Genomic_DNA"/>
</dbReference>
<organism evidence="3 4">
    <name type="scientific">Thermoflavifilum aggregans</name>
    <dbReference type="NCBI Taxonomy" id="454188"/>
    <lineage>
        <taxon>Bacteria</taxon>
        <taxon>Pseudomonadati</taxon>
        <taxon>Bacteroidota</taxon>
        <taxon>Chitinophagia</taxon>
        <taxon>Chitinophagales</taxon>
        <taxon>Chitinophagaceae</taxon>
        <taxon>Thermoflavifilum</taxon>
    </lineage>
</organism>
<evidence type="ECO:0000313" key="3">
    <source>
        <dbReference type="EMBL" id="PJJ75546.1"/>
    </source>
</evidence>
<dbReference type="AlphaFoldDB" id="A0A2M9CUF1"/>
<evidence type="ECO:0000256" key="1">
    <source>
        <dbReference type="SAM" id="Phobius"/>
    </source>
</evidence>